<feature type="region of interest" description="Disordered" evidence="1">
    <location>
        <begin position="72"/>
        <end position="112"/>
    </location>
</feature>
<evidence type="ECO:0000313" key="2">
    <source>
        <dbReference type="EMBL" id="GAA4652022.1"/>
    </source>
</evidence>
<feature type="compositionally biased region" description="Polar residues" evidence="1">
    <location>
        <begin position="76"/>
        <end position="92"/>
    </location>
</feature>
<evidence type="ECO:0000256" key="1">
    <source>
        <dbReference type="SAM" id="MobiDB-lite"/>
    </source>
</evidence>
<protein>
    <submittedName>
        <fullName evidence="2">Uncharacterized protein</fullName>
    </submittedName>
</protein>
<organism evidence="2 3">
    <name type="scientific">Kistimonas scapharcae</name>
    <dbReference type="NCBI Taxonomy" id="1036133"/>
    <lineage>
        <taxon>Bacteria</taxon>
        <taxon>Pseudomonadati</taxon>
        <taxon>Pseudomonadota</taxon>
        <taxon>Gammaproteobacteria</taxon>
        <taxon>Oceanospirillales</taxon>
        <taxon>Endozoicomonadaceae</taxon>
        <taxon>Kistimonas</taxon>
    </lineage>
</organism>
<proteinExistence type="predicted"/>
<dbReference type="EMBL" id="BAABFL010000468">
    <property type="protein sequence ID" value="GAA4652022.1"/>
    <property type="molecule type" value="Genomic_DNA"/>
</dbReference>
<reference evidence="3" key="1">
    <citation type="journal article" date="2019" name="Int. J. Syst. Evol. Microbiol.">
        <title>The Global Catalogue of Microorganisms (GCM) 10K type strain sequencing project: providing services to taxonomists for standard genome sequencing and annotation.</title>
        <authorList>
            <consortium name="The Broad Institute Genomics Platform"/>
            <consortium name="The Broad Institute Genome Sequencing Center for Infectious Disease"/>
            <person name="Wu L."/>
            <person name="Ma J."/>
        </authorList>
    </citation>
    <scope>NUCLEOTIDE SEQUENCE [LARGE SCALE GENOMIC DNA]</scope>
    <source>
        <strain evidence="3">JCM 17805</strain>
    </source>
</reference>
<comment type="caution">
    <text evidence="2">The sequence shown here is derived from an EMBL/GenBank/DDBJ whole genome shotgun (WGS) entry which is preliminary data.</text>
</comment>
<dbReference type="RefSeq" id="WP_345198513.1">
    <property type="nucleotide sequence ID" value="NZ_BAABFL010000468.1"/>
</dbReference>
<sequence length="112" mass="12790">MTVQYTKQMIDLLQVLRRRIKAEFDINIRFSSEDTIDEIQRLVRQTRDSTTRTKALQFLQLAGLNITETDLDKGQESLTSPSRSAPLNNSETSPPPHAISTKTRIYRGRVVA</sequence>
<dbReference type="Proteomes" id="UP001500604">
    <property type="component" value="Unassembled WGS sequence"/>
</dbReference>
<evidence type="ECO:0000313" key="3">
    <source>
        <dbReference type="Proteomes" id="UP001500604"/>
    </source>
</evidence>
<accession>A0ABP8VAN5</accession>
<name>A0ABP8VAN5_9GAMM</name>
<gene>
    <name evidence="2" type="ORF">GCM10023116_43060</name>
</gene>
<keyword evidence="3" id="KW-1185">Reference proteome</keyword>